<gene>
    <name evidence="3" type="ORF">AFCDBAGC_1746</name>
</gene>
<dbReference type="EMBL" id="BPQG01000025">
    <property type="protein sequence ID" value="GJD43885.1"/>
    <property type="molecule type" value="Genomic_DNA"/>
</dbReference>
<dbReference type="Proteomes" id="UP001055117">
    <property type="component" value="Unassembled WGS sequence"/>
</dbReference>
<dbReference type="InterPro" id="IPR001763">
    <property type="entry name" value="Rhodanese-like_dom"/>
</dbReference>
<sequence length="201" mass="21364">MRAGRDHRLIRLATVFLAAGFLAAAPADSPVDVPEPAGLHEGVQQGYTPKTLSGAVVVDIAGLDALMAKAPVLIDVALADRKPANFPADRPWLPAHRSVPGAVWMPNAGAAPLAAEREALFLKRVAALTGGDKGKPIVTFCHPDCWGSWNAGKRLVQQGYTAVHWFPDGIEGWQDKHDTAVIRQDAEWAADPAAGERSSAR</sequence>
<dbReference type="InterPro" id="IPR036873">
    <property type="entry name" value="Rhodanese-like_dom_sf"/>
</dbReference>
<evidence type="ECO:0000313" key="4">
    <source>
        <dbReference type="Proteomes" id="UP001055117"/>
    </source>
</evidence>
<dbReference type="PROSITE" id="PS50206">
    <property type="entry name" value="RHODANESE_3"/>
    <property type="match status" value="1"/>
</dbReference>
<accession>A0ABQ4QGB2</accession>
<reference evidence="3 4" key="1">
    <citation type="journal article" date="2021" name="Front. Microbiol.">
        <title>Comprehensive Comparative Genomics and Phenotyping of Methylobacterium Species.</title>
        <authorList>
            <person name="Alessa O."/>
            <person name="Ogura Y."/>
            <person name="Fujitani Y."/>
            <person name="Takami H."/>
            <person name="Hayashi T."/>
            <person name="Sahin N."/>
            <person name="Tani A."/>
        </authorList>
    </citation>
    <scope>NUCLEOTIDE SEQUENCE [LARGE SCALE GENOMIC DNA]</scope>
    <source>
        <strain evidence="3 4">DSM 23679</strain>
    </source>
</reference>
<dbReference type="SUPFAM" id="SSF52821">
    <property type="entry name" value="Rhodanese/Cell cycle control phosphatase"/>
    <property type="match status" value="1"/>
</dbReference>
<protein>
    <recommendedName>
        <fullName evidence="2">Rhodanese domain-containing protein</fullName>
    </recommendedName>
</protein>
<dbReference type="Pfam" id="PF00581">
    <property type="entry name" value="Rhodanese"/>
    <property type="match status" value="1"/>
</dbReference>
<evidence type="ECO:0000313" key="3">
    <source>
        <dbReference type="EMBL" id="GJD43885.1"/>
    </source>
</evidence>
<keyword evidence="4" id="KW-1185">Reference proteome</keyword>
<name>A0ABQ4QGB2_9HYPH</name>
<comment type="caution">
    <text evidence="3">The sequence shown here is derived from an EMBL/GenBank/DDBJ whole genome shotgun (WGS) entry which is preliminary data.</text>
</comment>
<evidence type="ECO:0000259" key="2">
    <source>
        <dbReference type="PROSITE" id="PS50206"/>
    </source>
</evidence>
<feature type="chain" id="PRO_5045480828" description="Rhodanese domain-containing protein" evidence="1">
    <location>
        <begin position="25"/>
        <end position="201"/>
    </location>
</feature>
<proteinExistence type="predicted"/>
<keyword evidence="1" id="KW-0732">Signal</keyword>
<evidence type="ECO:0000256" key="1">
    <source>
        <dbReference type="SAM" id="SignalP"/>
    </source>
</evidence>
<feature type="domain" description="Rhodanese" evidence="2">
    <location>
        <begin position="99"/>
        <end position="182"/>
    </location>
</feature>
<dbReference type="CDD" id="cd00158">
    <property type="entry name" value="RHOD"/>
    <property type="match status" value="1"/>
</dbReference>
<feature type="signal peptide" evidence="1">
    <location>
        <begin position="1"/>
        <end position="24"/>
    </location>
</feature>
<dbReference type="InterPro" id="IPR022376">
    <property type="entry name" value="PQQ_CXXCW"/>
</dbReference>
<organism evidence="3 4">
    <name type="scientific">Methylobacterium cerastii</name>
    <dbReference type="NCBI Taxonomy" id="932741"/>
    <lineage>
        <taxon>Bacteria</taxon>
        <taxon>Pseudomonadati</taxon>
        <taxon>Pseudomonadota</taxon>
        <taxon>Alphaproteobacteria</taxon>
        <taxon>Hyphomicrobiales</taxon>
        <taxon>Methylobacteriaceae</taxon>
        <taxon>Methylobacterium</taxon>
    </lineage>
</organism>
<dbReference type="NCBIfam" id="TIGR03865">
    <property type="entry name" value="PQQ_CXXCW"/>
    <property type="match status" value="1"/>
</dbReference>
<dbReference type="Gene3D" id="3.40.250.10">
    <property type="entry name" value="Rhodanese-like domain"/>
    <property type="match status" value="1"/>
</dbReference>
<dbReference type="RefSeq" id="WP_147831662.1">
    <property type="nucleotide sequence ID" value="NZ_BPQG01000025.1"/>
</dbReference>